<accession>A0A251TLR4</accession>
<feature type="transmembrane region" description="Helical" evidence="1">
    <location>
        <begin position="26"/>
        <end position="56"/>
    </location>
</feature>
<dbReference type="EMBL" id="CM007899">
    <property type="protein sequence ID" value="OTG11526.1"/>
    <property type="molecule type" value="Genomic_DNA"/>
</dbReference>
<protein>
    <submittedName>
        <fullName evidence="2">Uncharacterized protein</fullName>
    </submittedName>
</protein>
<keyword evidence="1" id="KW-1133">Transmembrane helix</keyword>
<gene>
    <name evidence="2" type="ORF">HannXRQ_Chr10g0299681</name>
</gene>
<dbReference type="AlphaFoldDB" id="A0A251TLR4"/>
<keyword evidence="1" id="KW-0472">Membrane</keyword>
<reference evidence="3" key="1">
    <citation type="journal article" date="2017" name="Nature">
        <title>The sunflower genome provides insights into oil metabolism, flowering and Asterid evolution.</title>
        <authorList>
            <person name="Badouin H."/>
            <person name="Gouzy J."/>
            <person name="Grassa C.J."/>
            <person name="Murat F."/>
            <person name="Staton S.E."/>
            <person name="Cottret L."/>
            <person name="Lelandais-Briere C."/>
            <person name="Owens G.L."/>
            <person name="Carrere S."/>
            <person name="Mayjonade B."/>
            <person name="Legrand L."/>
            <person name="Gill N."/>
            <person name="Kane N.C."/>
            <person name="Bowers J.E."/>
            <person name="Hubner S."/>
            <person name="Bellec A."/>
            <person name="Berard A."/>
            <person name="Berges H."/>
            <person name="Blanchet N."/>
            <person name="Boniface M.C."/>
            <person name="Brunel D."/>
            <person name="Catrice O."/>
            <person name="Chaidir N."/>
            <person name="Claudel C."/>
            <person name="Donnadieu C."/>
            <person name="Faraut T."/>
            <person name="Fievet G."/>
            <person name="Helmstetter N."/>
            <person name="King M."/>
            <person name="Knapp S.J."/>
            <person name="Lai Z."/>
            <person name="Le Paslier M.C."/>
            <person name="Lippi Y."/>
            <person name="Lorenzon L."/>
            <person name="Mandel J.R."/>
            <person name="Marage G."/>
            <person name="Marchand G."/>
            <person name="Marquand E."/>
            <person name="Bret-Mestries E."/>
            <person name="Morien E."/>
            <person name="Nambeesan S."/>
            <person name="Nguyen T."/>
            <person name="Pegot-Espagnet P."/>
            <person name="Pouilly N."/>
            <person name="Raftis F."/>
            <person name="Sallet E."/>
            <person name="Schiex T."/>
            <person name="Thomas J."/>
            <person name="Vandecasteele C."/>
            <person name="Vares D."/>
            <person name="Vear F."/>
            <person name="Vautrin S."/>
            <person name="Crespi M."/>
            <person name="Mangin B."/>
            <person name="Burke J.M."/>
            <person name="Salse J."/>
            <person name="Munos S."/>
            <person name="Vincourt P."/>
            <person name="Rieseberg L.H."/>
            <person name="Langlade N.B."/>
        </authorList>
    </citation>
    <scope>NUCLEOTIDE SEQUENCE [LARGE SCALE GENOMIC DNA]</scope>
    <source>
        <strain evidence="3">cv. SF193</strain>
    </source>
</reference>
<keyword evidence="1" id="KW-0812">Transmembrane</keyword>
<evidence type="ECO:0000313" key="3">
    <source>
        <dbReference type="Proteomes" id="UP000215914"/>
    </source>
</evidence>
<proteinExistence type="predicted"/>
<keyword evidence="3" id="KW-1185">Reference proteome</keyword>
<name>A0A251TLR4_HELAN</name>
<dbReference type="InParanoid" id="A0A251TLR4"/>
<evidence type="ECO:0000256" key="1">
    <source>
        <dbReference type="SAM" id="Phobius"/>
    </source>
</evidence>
<organism evidence="2 3">
    <name type="scientific">Helianthus annuus</name>
    <name type="common">Common sunflower</name>
    <dbReference type="NCBI Taxonomy" id="4232"/>
    <lineage>
        <taxon>Eukaryota</taxon>
        <taxon>Viridiplantae</taxon>
        <taxon>Streptophyta</taxon>
        <taxon>Embryophyta</taxon>
        <taxon>Tracheophyta</taxon>
        <taxon>Spermatophyta</taxon>
        <taxon>Magnoliopsida</taxon>
        <taxon>eudicotyledons</taxon>
        <taxon>Gunneridae</taxon>
        <taxon>Pentapetalae</taxon>
        <taxon>asterids</taxon>
        <taxon>campanulids</taxon>
        <taxon>Asterales</taxon>
        <taxon>Asteraceae</taxon>
        <taxon>Asteroideae</taxon>
        <taxon>Heliantheae alliance</taxon>
        <taxon>Heliantheae</taxon>
        <taxon>Helianthus</taxon>
    </lineage>
</organism>
<sequence>MRQRSRVFLPLLRYGYGYEGEKKIKFCMCVFTCCLCVLFTYIIYKCVCLILGVMCVHEWVSLCKSDNMIYMSACVWVEICLALFVNC</sequence>
<feature type="transmembrane region" description="Helical" evidence="1">
    <location>
        <begin position="68"/>
        <end position="85"/>
    </location>
</feature>
<evidence type="ECO:0000313" key="2">
    <source>
        <dbReference type="EMBL" id="OTG11526.1"/>
    </source>
</evidence>
<dbReference type="Proteomes" id="UP000215914">
    <property type="component" value="Chromosome 10"/>
</dbReference>